<proteinExistence type="predicted"/>
<keyword evidence="1" id="KW-0812">Transmembrane</keyword>
<gene>
    <name evidence="2" type="ORF">AVJ23_19600</name>
</gene>
<dbReference type="AlphaFoldDB" id="A0A0W7WEE9"/>
<accession>A0A0W7WEE9</accession>
<dbReference type="OrthoDB" id="7831789at2"/>
<evidence type="ECO:0000313" key="2">
    <source>
        <dbReference type="EMBL" id="KUF09004.1"/>
    </source>
</evidence>
<reference evidence="2 3" key="1">
    <citation type="submission" date="2015-12" db="EMBL/GenBank/DDBJ databases">
        <authorList>
            <person name="Shamseldin A."/>
            <person name="Moawad H."/>
            <person name="Abd El-Rahim W.M."/>
            <person name="Sadowsky M.J."/>
        </authorList>
    </citation>
    <scope>NUCLEOTIDE SEQUENCE [LARGE SCALE GENOMIC DNA]</scope>
    <source>
        <strain evidence="2 3">SJ5A-1</strain>
    </source>
</reference>
<feature type="transmembrane region" description="Helical" evidence="1">
    <location>
        <begin position="226"/>
        <end position="243"/>
    </location>
</feature>
<keyword evidence="1" id="KW-0472">Membrane</keyword>
<keyword evidence="3" id="KW-1185">Reference proteome</keyword>
<dbReference type="EMBL" id="LPXO01000018">
    <property type="protein sequence ID" value="KUF09004.1"/>
    <property type="molecule type" value="Genomic_DNA"/>
</dbReference>
<evidence type="ECO:0000256" key="1">
    <source>
        <dbReference type="SAM" id="Phobius"/>
    </source>
</evidence>
<protein>
    <submittedName>
        <fullName evidence="2">Uncharacterized protein</fullName>
    </submittedName>
</protein>
<name>A0A0W7WEE9_9RHOB</name>
<sequence>MSRLEAPYAGLILPDAEGLDPAPYLAAAEAVLARLDRSPDGPPQRFPESGTVYGGRYGISVTPEPDSDYGPRVVMEVIALQGAMGDDETAARLLSDAVLAALDHSPADILEWYSPDVLIDREDFIRLRSYVSPRRLPQTSAPLPQDDTEAAVDQICAHLFEADGTPRPTGRTTDRLAQYVRARNAAAPEQRRMGAAGWAMTATLSFVCFPVAIFMSIIGLVRGMDFRLVTQATAVTMLFLVLVNTDRLQALVRQVVH</sequence>
<keyword evidence="1" id="KW-1133">Transmembrane helix</keyword>
<comment type="caution">
    <text evidence="2">The sequence shown here is derived from an EMBL/GenBank/DDBJ whole genome shotgun (WGS) entry which is preliminary data.</text>
</comment>
<feature type="transmembrane region" description="Helical" evidence="1">
    <location>
        <begin position="198"/>
        <end position="220"/>
    </location>
</feature>
<dbReference type="Proteomes" id="UP000054396">
    <property type="component" value="Unassembled WGS sequence"/>
</dbReference>
<dbReference type="RefSeq" id="WP_058863930.1">
    <property type="nucleotide sequence ID" value="NZ_LPXO01000018.1"/>
</dbReference>
<evidence type="ECO:0000313" key="3">
    <source>
        <dbReference type="Proteomes" id="UP000054396"/>
    </source>
</evidence>
<organism evidence="2 3">
    <name type="scientific">Pseudoponticoccus marisrubri</name>
    <dbReference type="NCBI Taxonomy" id="1685382"/>
    <lineage>
        <taxon>Bacteria</taxon>
        <taxon>Pseudomonadati</taxon>
        <taxon>Pseudomonadota</taxon>
        <taxon>Alphaproteobacteria</taxon>
        <taxon>Rhodobacterales</taxon>
        <taxon>Roseobacteraceae</taxon>
        <taxon>Pseudoponticoccus</taxon>
    </lineage>
</organism>